<name>A0A132MYK0_9ACTN</name>
<dbReference type="SUPFAM" id="SSF52540">
    <property type="entry name" value="P-loop containing nucleoside triphosphate hydrolases"/>
    <property type="match status" value="1"/>
</dbReference>
<dbReference type="SUPFAM" id="SSF46785">
    <property type="entry name" value="Winged helix' DNA-binding domain"/>
    <property type="match status" value="1"/>
</dbReference>
<dbReference type="GO" id="GO:0005524">
    <property type="term" value="F:ATP binding"/>
    <property type="evidence" value="ECO:0007669"/>
    <property type="project" value="UniProtKB-UniRule"/>
</dbReference>
<dbReference type="EMBL" id="LAXD01000001">
    <property type="protein sequence ID" value="KWX02760.1"/>
    <property type="molecule type" value="Genomic_DNA"/>
</dbReference>
<evidence type="ECO:0000256" key="2">
    <source>
        <dbReference type="SAM" id="MobiDB-lite"/>
    </source>
</evidence>
<feature type="transmembrane region" description="Helical" evidence="3">
    <location>
        <begin position="98"/>
        <end position="117"/>
    </location>
</feature>
<dbReference type="InterPro" id="IPR011991">
    <property type="entry name" value="ArsR-like_HTH"/>
</dbReference>
<reference evidence="6" key="1">
    <citation type="submission" date="2015-04" db="EMBL/GenBank/DDBJ databases">
        <title>Physiological reanalysis, assessment of diazotrophy, and genome sequences of multiple isolates of Streptomyces thermoautotrophicus.</title>
        <authorList>
            <person name="MacKellar D.C."/>
            <person name="Lieber L."/>
            <person name="Norman J."/>
            <person name="Bolger A."/>
            <person name="Tobin C."/>
            <person name="Murray J.W."/>
            <person name="Chang R."/>
            <person name="Ford T."/>
            <person name="Nguyen P.Q."/>
            <person name="Woodward J."/>
            <person name="Permingeat H."/>
            <person name="Joshi N.S."/>
            <person name="Silver P.A."/>
            <person name="Usadel B."/>
            <person name="Rutherford A.W."/>
            <person name="Friesen M."/>
            <person name="Prell J."/>
        </authorList>
    </citation>
    <scope>NUCLEOTIDE SEQUENCE [LARGE SCALE GENOMIC DNA]</scope>
    <source>
        <strain evidence="6">H1</strain>
    </source>
</reference>
<dbReference type="STRING" id="1469144.LI90_3806"/>
<dbReference type="InterPro" id="IPR036388">
    <property type="entry name" value="WH-like_DNA-bd_sf"/>
</dbReference>
<feature type="transmembrane region" description="Helical" evidence="3">
    <location>
        <begin position="68"/>
        <end position="86"/>
    </location>
</feature>
<feature type="compositionally biased region" description="Gly residues" evidence="2">
    <location>
        <begin position="572"/>
        <end position="587"/>
    </location>
</feature>
<keyword evidence="1" id="KW-0547">Nucleotide-binding</keyword>
<evidence type="ECO:0000313" key="6">
    <source>
        <dbReference type="Proteomes" id="UP000070188"/>
    </source>
</evidence>
<dbReference type="RefSeq" id="WP_066889983.1">
    <property type="nucleotide sequence ID" value="NZ_LAXD01000001.1"/>
</dbReference>
<dbReference type="PATRIC" id="fig|1469144.10.peg.4079"/>
<keyword evidence="3" id="KW-0812">Transmembrane</keyword>
<evidence type="ECO:0000256" key="3">
    <source>
        <dbReference type="SAM" id="Phobius"/>
    </source>
</evidence>
<keyword evidence="3" id="KW-1133">Transmembrane helix</keyword>
<feature type="domain" description="FtsK" evidence="4">
    <location>
        <begin position="279"/>
        <end position="458"/>
    </location>
</feature>
<feature type="transmembrane region" description="Helical" evidence="3">
    <location>
        <begin position="45"/>
        <end position="62"/>
    </location>
</feature>
<dbReference type="InterPro" id="IPR002543">
    <property type="entry name" value="FtsK_dom"/>
</dbReference>
<dbReference type="Gene3D" id="3.40.50.300">
    <property type="entry name" value="P-loop containing nucleotide triphosphate hydrolases"/>
    <property type="match status" value="1"/>
</dbReference>
<dbReference type="GO" id="GO:0003677">
    <property type="term" value="F:DNA binding"/>
    <property type="evidence" value="ECO:0007669"/>
    <property type="project" value="InterPro"/>
</dbReference>
<protein>
    <recommendedName>
        <fullName evidence="4">FtsK domain-containing protein</fullName>
    </recommendedName>
</protein>
<evidence type="ECO:0000259" key="4">
    <source>
        <dbReference type="PROSITE" id="PS50901"/>
    </source>
</evidence>
<evidence type="ECO:0000256" key="1">
    <source>
        <dbReference type="PROSITE-ProRule" id="PRU00289"/>
    </source>
</evidence>
<keyword evidence="1" id="KW-0067">ATP-binding</keyword>
<feature type="region of interest" description="Disordered" evidence="2">
    <location>
        <begin position="564"/>
        <end position="590"/>
    </location>
</feature>
<dbReference type="InterPro" id="IPR027417">
    <property type="entry name" value="P-loop_NTPase"/>
</dbReference>
<proteinExistence type="predicted"/>
<sequence length="722" mass="76606">MARRDTRREHRLPTGHQHEITAGRVALNVAKAYGRWVRRSPDTRGLATALVALYPAGGVAHLAGADPLLLGALGAPAGLAAWVGTYKAHRSARYSATVAATAAGVPIWLATAAHYGITHMPVLVGYTTAAALAWSGYTWSDVLKTRRAWKTQQTEWDTLATAAGLDGSRLVAVEDTRLGQRFRIDIRATGRTARQLTRGDLAERIAAHLALPAERVRVTIDPKHAGQIFILVQTRDPWAEPVPHPALTGGAVEPVAGRRRSILDGPLVLGLDPDTGHDLELVVFDRAGGRHTMIVAATGGGKTTLYNNVVEQATARTDVLVWAIDLGKGTIPTIWGDALDAGAGIDEYDRALAILTWATIVIKERSRATGGRNHTPSPTAPVILILVDEMDTLLGLDSPIGHKAKPLVEDIVRRGRSAGVLLAAAGQRGTVQHTGSKDPHANAGNKIVLRVNRASEMGNVIPDWEIQGMPNMATYAQGVRGVALVVDAENTWRAGRVRDMSDLDAVQALAARRGRPTATLEPDIAALLPGYLERHRIPATVGHGTVGHGTVGHGAPAGRLVPLPRHDHDGGGNDGRAGGDGGHGWGVDPGDEQAIDRLAKGLVAEVEAKLAGMPTPPDRPTSLADLVAAKAAFDAAEDNDADTNRTLDVPDHIARPILTLLAERGADGASPADLVKATGKGESTVRRWLAIMRDHDLIVSRGSTRATRYYLPEHDPEPDHGK</sequence>
<keyword evidence="6" id="KW-1185">Reference proteome</keyword>
<dbReference type="InterPro" id="IPR036390">
    <property type="entry name" value="WH_DNA-bd_sf"/>
</dbReference>
<organism evidence="5 6">
    <name type="scientific">Carbonactinospora thermoautotrophica</name>
    <dbReference type="NCBI Taxonomy" id="1469144"/>
    <lineage>
        <taxon>Bacteria</taxon>
        <taxon>Bacillati</taxon>
        <taxon>Actinomycetota</taxon>
        <taxon>Actinomycetes</taxon>
        <taxon>Kitasatosporales</taxon>
        <taxon>Carbonactinosporaceae</taxon>
        <taxon>Carbonactinospora</taxon>
    </lineage>
</organism>
<dbReference type="CDD" id="cd00090">
    <property type="entry name" value="HTH_ARSR"/>
    <property type="match status" value="1"/>
</dbReference>
<keyword evidence="3" id="KW-0472">Membrane</keyword>
<comment type="caution">
    <text evidence="5">The sequence shown here is derived from an EMBL/GenBank/DDBJ whole genome shotgun (WGS) entry which is preliminary data.</text>
</comment>
<gene>
    <name evidence="5" type="ORF">LI90_3806</name>
</gene>
<feature type="binding site" evidence="1">
    <location>
        <begin position="296"/>
        <end position="303"/>
    </location>
    <ligand>
        <name>ATP</name>
        <dbReference type="ChEBI" id="CHEBI:30616"/>
    </ligand>
</feature>
<dbReference type="Gene3D" id="1.10.10.10">
    <property type="entry name" value="Winged helix-like DNA-binding domain superfamily/Winged helix DNA-binding domain"/>
    <property type="match status" value="1"/>
</dbReference>
<dbReference type="CDD" id="cd01127">
    <property type="entry name" value="TrwB_TraG_TraD_VirD4"/>
    <property type="match status" value="1"/>
</dbReference>
<accession>A0A132MYK0</accession>
<dbReference type="OrthoDB" id="3315119at2"/>
<dbReference type="AlphaFoldDB" id="A0A132MYK0"/>
<dbReference type="Proteomes" id="UP000070188">
    <property type="component" value="Unassembled WGS sequence"/>
</dbReference>
<dbReference type="PROSITE" id="PS50901">
    <property type="entry name" value="FTSK"/>
    <property type="match status" value="1"/>
</dbReference>
<evidence type="ECO:0000313" key="5">
    <source>
        <dbReference type="EMBL" id="KWX02760.1"/>
    </source>
</evidence>